<dbReference type="AlphaFoldDB" id="A0A194RIZ6"/>
<name>A0A194RIZ6_PAPMA</name>
<reference evidence="2 3" key="1">
    <citation type="journal article" date="2015" name="Nat. Commun.">
        <title>Outbred genome sequencing and CRISPR/Cas9 gene editing in butterflies.</title>
        <authorList>
            <person name="Li X."/>
            <person name="Fan D."/>
            <person name="Zhang W."/>
            <person name="Liu G."/>
            <person name="Zhang L."/>
            <person name="Zhao L."/>
            <person name="Fang X."/>
            <person name="Chen L."/>
            <person name="Dong Y."/>
            <person name="Chen Y."/>
            <person name="Ding Y."/>
            <person name="Zhao R."/>
            <person name="Feng M."/>
            <person name="Zhu Y."/>
            <person name="Feng Y."/>
            <person name="Jiang X."/>
            <person name="Zhu D."/>
            <person name="Xiang H."/>
            <person name="Feng X."/>
            <person name="Li S."/>
            <person name="Wang J."/>
            <person name="Zhang G."/>
            <person name="Kronforst M.R."/>
            <person name="Wang W."/>
        </authorList>
    </citation>
    <scope>NUCLEOTIDE SEQUENCE [LARGE SCALE GENOMIC DNA]</scope>
    <source>
        <strain evidence="2">Ya'a_city_454_Pm</strain>
        <tissue evidence="2">Whole body</tissue>
    </source>
</reference>
<dbReference type="EMBL" id="KQ460106">
    <property type="protein sequence ID" value="KPJ17798.1"/>
    <property type="molecule type" value="Genomic_DNA"/>
</dbReference>
<keyword evidence="3" id="KW-1185">Reference proteome</keyword>
<accession>A0A194RIZ6</accession>
<dbReference type="PANTHER" id="PTHR11008:SF29">
    <property type="entry name" value="IP17226P"/>
    <property type="match status" value="1"/>
</dbReference>
<evidence type="ECO:0000313" key="2">
    <source>
        <dbReference type="EMBL" id="KPJ17798.1"/>
    </source>
</evidence>
<proteinExistence type="predicted"/>
<dbReference type="InterPro" id="IPR038606">
    <property type="entry name" value="To_sf"/>
</dbReference>
<dbReference type="Proteomes" id="UP000053240">
    <property type="component" value="Unassembled WGS sequence"/>
</dbReference>
<organism evidence="2 3">
    <name type="scientific">Papilio machaon</name>
    <name type="common">Old World swallowtail butterfly</name>
    <dbReference type="NCBI Taxonomy" id="76193"/>
    <lineage>
        <taxon>Eukaryota</taxon>
        <taxon>Metazoa</taxon>
        <taxon>Ecdysozoa</taxon>
        <taxon>Arthropoda</taxon>
        <taxon>Hexapoda</taxon>
        <taxon>Insecta</taxon>
        <taxon>Pterygota</taxon>
        <taxon>Neoptera</taxon>
        <taxon>Endopterygota</taxon>
        <taxon>Lepidoptera</taxon>
        <taxon>Glossata</taxon>
        <taxon>Ditrysia</taxon>
        <taxon>Papilionoidea</taxon>
        <taxon>Papilionidae</taxon>
        <taxon>Papilioninae</taxon>
        <taxon>Papilio</taxon>
    </lineage>
</organism>
<dbReference type="GO" id="GO:0005615">
    <property type="term" value="C:extracellular space"/>
    <property type="evidence" value="ECO:0007669"/>
    <property type="project" value="TreeGrafter"/>
</dbReference>
<feature type="chain" id="PRO_5008265256" evidence="1">
    <location>
        <begin position="18"/>
        <end position="518"/>
    </location>
</feature>
<keyword evidence="1" id="KW-0732">Signal</keyword>
<gene>
    <name evidence="2" type="ORF">RR48_06604</name>
</gene>
<dbReference type="InterPro" id="IPR010562">
    <property type="entry name" value="Haemolymph_juvenile_hormone-bd"/>
</dbReference>
<sequence length="518" mass="57241">MKAYAFAVLMLLAGASALPTLSEDELRQERVVAGIIVDLIDGLRDAIKDRGLDPYHLGFAESSFALSEPEILSGYAFARDVNLVGLSNIRVNDINFSILAQRLTIDVSLPNLKGSVGESGFEMNLFDRELAGKASGSLEIVNLGIKADVRVSVGAISGITVRSIDLDLYLDNVVSDLNVNLFGRDLSASFNDFFNGLPAFVKENKIDQNPPTKNNETLTNLKICTLNFKTLSTEMNLIELKAALQNINHDILGLCEVRRLDTKMRYLIILIAAAIALVGASPVEVENIRENIFLTEENTRNSILEQLVLDLIEEFRELMVTGSNTFPVLDPLYVSELYFDQYLISILPGYINIKDFTMDNLSTFVINEFGLTMASLLQQRYRLILDGHVSVLDFNAGRYDLDLSVFGGSIFGSGEMSLRIVEPRIRANIVLSIRLSGGIFITLEECRLSVSVGSFDPKITGLFNDPVLSDFISVFLKHFVEEILVVMEDDITEFLSVNVLEIGNQILADLDLSTILGV</sequence>
<dbReference type="Gene3D" id="3.15.10.30">
    <property type="entry name" value="Haemolymph juvenile hormone binding protein"/>
    <property type="match status" value="2"/>
</dbReference>
<dbReference type="InParanoid" id="A0A194RIZ6"/>
<protein>
    <submittedName>
        <fullName evidence="2">Uncharacterized protein</fullName>
    </submittedName>
</protein>
<dbReference type="PANTHER" id="PTHR11008">
    <property type="entry name" value="PROTEIN TAKEOUT-LIKE PROTEIN"/>
    <property type="match status" value="1"/>
</dbReference>
<feature type="signal peptide" evidence="1">
    <location>
        <begin position="1"/>
        <end position="17"/>
    </location>
</feature>
<dbReference type="Pfam" id="PF06585">
    <property type="entry name" value="JHBP"/>
    <property type="match status" value="2"/>
</dbReference>
<dbReference type="SMART" id="SM00700">
    <property type="entry name" value="JHBP"/>
    <property type="match status" value="1"/>
</dbReference>
<evidence type="ECO:0000313" key="3">
    <source>
        <dbReference type="Proteomes" id="UP000053240"/>
    </source>
</evidence>
<evidence type="ECO:0000256" key="1">
    <source>
        <dbReference type="SAM" id="SignalP"/>
    </source>
</evidence>